<keyword evidence="3 6" id="KW-1133">Transmembrane helix</keyword>
<keyword evidence="5" id="KW-0968">Cytoplasmic vesicle</keyword>
<dbReference type="InterPro" id="IPR019013">
    <property type="entry name" value="Vma21"/>
</dbReference>
<evidence type="ECO:0000256" key="6">
    <source>
        <dbReference type="SAM" id="Phobius"/>
    </source>
</evidence>
<feature type="transmembrane region" description="Helical" evidence="6">
    <location>
        <begin position="12"/>
        <end position="33"/>
    </location>
</feature>
<dbReference type="GO" id="GO:0005789">
    <property type="term" value="C:endoplasmic reticulum membrane"/>
    <property type="evidence" value="ECO:0007669"/>
    <property type="project" value="EnsemblFungi"/>
</dbReference>
<evidence type="ECO:0000256" key="4">
    <source>
        <dbReference type="ARBA" id="ARBA00023136"/>
    </source>
</evidence>
<dbReference type="AlphaFoldDB" id="A0A1E3P8P4"/>
<evidence type="ECO:0000313" key="8">
    <source>
        <dbReference type="Proteomes" id="UP000094112"/>
    </source>
</evidence>
<accession>A0A1E3P8P4</accession>
<evidence type="ECO:0000256" key="1">
    <source>
        <dbReference type="ARBA" id="ARBA00022692"/>
    </source>
</evidence>
<gene>
    <name evidence="7" type="ORF">WICANDRAFT_59763</name>
</gene>
<keyword evidence="1 6" id="KW-0812">Transmembrane</keyword>
<dbReference type="Proteomes" id="UP000094112">
    <property type="component" value="Unassembled WGS sequence"/>
</dbReference>
<protein>
    <recommendedName>
        <fullName evidence="9">Vacuolar ATPase assembly integral membrane protein VMA21</fullName>
    </recommendedName>
</protein>
<dbReference type="STRING" id="683960.A0A1E3P8P4"/>
<evidence type="ECO:0008006" key="9">
    <source>
        <dbReference type="Google" id="ProtNLM"/>
    </source>
</evidence>
<dbReference type="GeneID" id="30200115"/>
<feature type="transmembrane region" description="Helical" evidence="6">
    <location>
        <begin position="39"/>
        <end position="61"/>
    </location>
</feature>
<reference evidence="7 8" key="1">
    <citation type="journal article" date="2016" name="Proc. Natl. Acad. Sci. U.S.A.">
        <title>Comparative genomics of biotechnologically important yeasts.</title>
        <authorList>
            <person name="Riley R."/>
            <person name="Haridas S."/>
            <person name="Wolfe K.H."/>
            <person name="Lopes M.R."/>
            <person name="Hittinger C.T."/>
            <person name="Goeker M."/>
            <person name="Salamov A.A."/>
            <person name="Wisecaver J.H."/>
            <person name="Long T.M."/>
            <person name="Calvey C.H."/>
            <person name="Aerts A.L."/>
            <person name="Barry K.W."/>
            <person name="Choi C."/>
            <person name="Clum A."/>
            <person name="Coughlan A.Y."/>
            <person name="Deshpande S."/>
            <person name="Douglass A.P."/>
            <person name="Hanson S.J."/>
            <person name="Klenk H.-P."/>
            <person name="LaButti K.M."/>
            <person name="Lapidus A."/>
            <person name="Lindquist E.A."/>
            <person name="Lipzen A.M."/>
            <person name="Meier-Kolthoff J.P."/>
            <person name="Ohm R.A."/>
            <person name="Otillar R.P."/>
            <person name="Pangilinan J.L."/>
            <person name="Peng Y."/>
            <person name="Rokas A."/>
            <person name="Rosa C.A."/>
            <person name="Scheuner C."/>
            <person name="Sibirny A.A."/>
            <person name="Slot J.C."/>
            <person name="Stielow J.B."/>
            <person name="Sun H."/>
            <person name="Kurtzman C.P."/>
            <person name="Blackwell M."/>
            <person name="Grigoriev I.V."/>
            <person name="Jeffries T.W."/>
        </authorList>
    </citation>
    <scope>NUCLEOTIDE SEQUENCE [LARGE SCALE GENOMIC DNA]</scope>
    <source>
        <strain evidence="8">ATCC 58044 / CBS 1984 / NCYC 433 / NRRL Y-366-8</strain>
    </source>
</reference>
<dbReference type="Pfam" id="PF09446">
    <property type="entry name" value="VMA21"/>
    <property type="match status" value="1"/>
</dbReference>
<keyword evidence="2" id="KW-0256">Endoplasmic reticulum</keyword>
<dbReference type="GO" id="GO:0070072">
    <property type="term" value="P:vacuolar proton-transporting V-type ATPase complex assembly"/>
    <property type="evidence" value="ECO:0007669"/>
    <property type="project" value="EnsemblFungi"/>
</dbReference>
<dbReference type="RefSeq" id="XP_019040887.1">
    <property type="nucleotide sequence ID" value="XM_019182869.1"/>
</dbReference>
<name>A0A1E3P8P4_WICAA</name>
<evidence type="ECO:0000256" key="3">
    <source>
        <dbReference type="ARBA" id="ARBA00022989"/>
    </source>
</evidence>
<organism evidence="7 8">
    <name type="scientific">Wickerhamomyces anomalus (strain ATCC 58044 / CBS 1984 / NCYC 433 / NRRL Y-366-8)</name>
    <name type="common">Yeast</name>
    <name type="synonym">Hansenula anomala</name>
    <dbReference type="NCBI Taxonomy" id="683960"/>
    <lineage>
        <taxon>Eukaryota</taxon>
        <taxon>Fungi</taxon>
        <taxon>Dikarya</taxon>
        <taxon>Ascomycota</taxon>
        <taxon>Saccharomycotina</taxon>
        <taxon>Saccharomycetes</taxon>
        <taxon>Phaffomycetales</taxon>
        <taxon>Wickerhamomycetaceae</taxon>
        <taxon>Wickerhamomyces</taxon>
    </lineage>
</organism>
<dbReference type="EMBL" id="KV454208">
    <property type="protein sequence ID" value="ODQ61680.1"/>
    <property type="molecule type" value="Genomic_DNA"/>
</dbReference>
<evidence type="ECO:0000256" key="5">
    <source>
        <dbReference type="ARBA" id="ARBA00023329"/>
    </source>
</evidence>
<dbReference type="OrthoDB" id="160405at2759"/>
<sequence length="80" mass="8955">MAVDIPKSVLNKLIFFTGAIIFFPLITFFLLQYLFGNSIVSGGMSAVVVNILMVLFIIVAFNEKVELEPISEKQENDKLD</sequence>
<evidence type="ECO:0000256" key="2">
    <source>
        <dbReference type="ARBA" id="ARBA00022824"/>
    </source>
</evidence>
<evidence type="ECO:0000313" key="7">
    <source>
        <dbReference type="EMBL" id="ODQ61680.1"/>
    </source>
</evidence>
<keyword evidence="8" id="KW-1185">Reference proteome</keyword>
<proteinExistence type="predicted"/>
<keyword evidence="4 6" id="KW-0472">Membrane</keyword>